<dbReference type="InterPro" id="IPR001977">
    <property type="entry name" value="Depp_CoAkinase"/>
</dbReference>
<evidence type="ECO:0000256" key="6">
    <source>
        <dbReference type="ARBA" id="ARBA00022840"/>
    </source>
</evidence>
<evidence type="ECO:0000256" key="5">
    <source>
        <dbReference type="ARBA" id="ARBA00022777"/>
    </source>
</evidence>
<dbReference type="GO" id="GO:0005524">
    <property type="term" value="F:ATP binding"/>
    <property type="evidence" value="ECO:0007669"/>
    <property type="project" value="UniProtKB-UniRule"/>
</dbReference>
<keyword evidence="6 8" id="KW-0067">ATP-binding</keyword>
<keyword evidence="5 8" id="KW-0418">Kinase</keyword>
<dbReference type="AlphaFoldDB" id="B0TES0"/>
<comment type="similarity">
    <text evidence="1 8">Belongs to the CoaE family.</text>
</comment>
<keyword evidence="11" id="KW-1185">Reference proteome</keyword>
<dbReference type="SUPFAM" id="SSF52540">
    <property type="entry name" value="P-loop containing nucleoside triphosphate hydrolases"/>
    <property type="match status" value="1"/>
</dbReference>
<comment type="subcellular location">
    <subcellularLocation>
        <location evidence="8">Cytoplasm</location>
    </subcellularLocation>
</comment>
<reference evidence="10 11" key="1">
    <citation type="journal article" date="2008" name="J. Bacteriol.">
        <title>The genome of Heliobacterium modesticaldum, a phototrophic representative of the Firmicutes containing the simplest photosynthetic apparatus.</title>
        <authorList>
            <person name="Sattley W.M."/>
            <person name="Madigan M.T."/>
            <person name="Swingley W.D."/>
            <person name="Cheung P.C."/>
            <person name="Clocksin K.M."/>
            <person name="Conrad A.L."/>
            <person name="Dejesa L.C."/>
            <person name="Honchak B.M."/>
            <person name="Jung D.O."/>
            <person name="Karbach L.E."/>
            <person name="Kurdoglu A."/>
            <person name="Lahiri S."/>
            <person name="Mastrian S.D."/>
            <person name="Page L.E."/>
            <person name="Taylor H.L."/>
            <person name="Wang Z.T."/>
            <person name="Raymond J."/>
            <person name="Chen M."/>
            <person name="Blankenship R.E."/>
            <person name="Touchman J.W."/>
        </authorList>
    </citation>
    <scope>NUCLEOTIDE SEQUENCE [LARGE SCALE GENOMIC DNA]</scope>
    <source>
        <strain evidence="11">ATCC 51547 / Ice1</strain>
    </source>
</reference>
<dbReference type="GO" id="GO:0015937">
    <property type="term" value="P:coenzyme A biosynthetic process"/>
    <property type="evidence" value="ECO:0007669"/>
    <property type="project" value="UniProtKB-UniRule"/>
</dbReference>
<dbReference type="PANTHER" id="PTHR10695">
    <property type="entry name" value="DEPHOSPHO-COA KINASE-RELATED"/>
    <property type="match status" value="1"/>
</dbReference>
<dbReference type="Proteomes" id="UP000008550">
    <property type="component" value="Chromosome"/>
</dbReference>
<comment type="catalytic activity">
    <reaction evidence="8">
        <text>3'-dephospho-CoA + ATP = ADP + CoA + H(+)</text>
        <dbReference type="Rhea" id="RHEA:18245"/>
        <dbReference type="ChEBI" id="CHEBI:15378"/>
        <dbReference type="ChEBI" id="CHEBI:30616"/>
        <dbReference type="ChEBI" id="CHEBI:57287"/>
        <dbReference type="ChEBI" id="CHEBI:57328"/>
        <dbReference type="ChEBI" id="CHEBI:456216"/>
        <dbReference type="EC" id="2.7.1.24"/>
    </reaction>
</comment>
<dbReference type="Pfam" id="PF01121">
    <property type="entry name" value="CoaE"/>
    <property type="match status" value="1"/>
</dbReference>
<keyword evidence="3 8" id="KW-0808">Transferase</keyword>
<dbReference type="HAMAP" id="MF_00376">
    <property type="entry name" value="Dephospho_CoA_kinase"/>
    <property type="match status" value="1"/>
</dbReference>
<dbReference type="GO" id="GO:0005737">
    <property type="term" value="C:cytoplasm"/>
    <property type="evidence" value="ECO:0007669"/>
    <property type="project" value="UniProtKB-SubCell"/>
</dbReference>
<dbReference type="RefSeq" id="WP_012282826.1">
    <property type="nucleotide sequence ID" value="NC_010337.2"/>
</dbReference>
<evidence type="ECO:0000256" key="8">
    <source>
        <dbReference type="HAMAP-Rule" id="MF_00376"/>
    </source>
</evidence>
<dbReference type="eggNOG" id="COG0237">
    <property type="taxonomic scope" value="Bacteria"/>
</dbReference>
<dbReference type="KEGG" id="hmo:HM1_1752"/>
<gene>
    <name evidence="8 10" type="primary">coaE</name>
    <name evidence="10" type="ORF">HM1_1752</name>
</gene>
<comment type="function">
    <text evidence="8">Catalyzes the phosphorylation of the 3'-hydroxyl group of dephosphocoenzyme A to form coenzyme A.</text>
</comment>
<evidence type="ECO:0000256" key="9">
    <source>
        <dbReference type="NCBIfam" id="TIGR00152"/>
    </source>
</evidence>
<dbReference type="PANTHER" id="PTHR10695:SF46">
    <property type="entry name" value="BIFUNCTIONAL COENZYME A SYNTHASE-RELATED"/>
    <property type="match status" value="1"/>
</dbReference>
<feature type="binding site" evidence="8">
    <location>
        <begin position="11"/>
        <end position="16"/>
    </location>
    <ligand>
        <name>ATP</name>
        <dbReference type="ChEBI" id="CHEBI:30616"/>
    </ligand>
</feature>
<evidence type="ECO:0000256" key="7">
    <source>
        <dbReference type="ARBA" id="ARBA00022993"/>
    </source>
</evidence>
<evidence type="ECO:0000256" key="3">
    <source>
        <dbReference type="ARBA" id="ARBA00022679"/>
    </source>
</evidence>
<dbReference type="FunFam" id="3.40.50.300:FF:000991">
    <property type="entry name" value="Dephospho-CoA kinase"/>
    <property type="match status" value="1"/>
</dbReference>
<evidence type="ECO:0000256" key="4">
    <source>
        <dbReference type="ARBA" id="ARBA00022741"/>
    </source>
</evidence>
<dbReference type="PROSITE" id="PS51219">
    <property type="entry name" value="DPCK"/>
    <property type="match status" value="1"/>
</dbReference>
<keyword evidence="7 8" id="KW-0173">Coenzyme A biosynthesis</keyword>
<proteinExistence type="inferred from homology"/>
<dbReference type="Gene3D" id="3.40.50.300">
    <property type="entry name" value="P-loop containing nucleotide triphosphate hydrolases"/>
    <property type="match status" value="1"/>
</dbReference>
<evidence type="ECO:0000256" key="2">
    <source>
        <dbReference type="ARBA" id="ARBA00022490"/>
    </source>
</evidence>
<evidence type="ECO:0000256" key="1">
    <source>
        <dbReference type="ARBA" id="ARBA00009018"/>
    </source>
</evidence>
<protein>
    <recommendedName>
        <fullName evidence="8 9">Dephospho-CoA kinase</fullName>
        <ecNumber evidence="8 9">2.7.1.24</ecNumber>
    </recommendedName>
    <alternativeName>
        <fullName evidence="8">Dephosphocoenzyme A kinase</fullName>
    </alternativeName>
</protein>
<dbReference type="InterPro" id="IPR027417">
    <property type="entry name" value="P-loop_NTPase"/>
</dbReference>
<dbReference type="NCBIfam" id="TIGR00152">
    <property type="entry name" value="dephospho-CoA kinase"/>
    <property type="match status" value="1"/>
</dbReference>
<evidence type="ECO:0000313" key="10">
    <source>
        <dbReference type="EMBL" id="ABZ84322.1"/>
    </source>
</evidence>
<dbReference type="EC" id="2.7.1.24" evidence="8 9"/>
<keyword evidence="4 8" id="KW-0547">Nucleotide-binding</keyword>
<dbReference type="EMBL" id="CP000930">
    <property type="protein sequence ID" value="ABZ84322.1"/>
    <property type="molecule type" value="Genomic_DNA"/>
</dbReference>
<dbReference type="GO" id="GO:0004140">
    <property type="term" value="F:dephospho-CoA kinase activity"/>
    <property type="evidence" value="ECO:0007669"/>
    <property type="project" value="UniProtKB-UniRule"/>
</dbReference>
<comment type="pathway">
    <text evidence="8">Cofactor biosynthesis; coenzyme A biosynthesis; CoA from (R)-pantothenate: step 5/5.</text>
</comment>
<dbReference type="STRING" id="498761.HM1_1752"/>
<keyword evidence="2 8" id="KW-0963">Cytoplasm</keyword>
<accession>B0TES0</accession>
<dbReference type="HOGENOM" id="CLU_057180_0_0_9"/>
<dbReference type="CDD" id="cd02022">
    <property type="entry name" value="DPCK"/>
    <property type="match status" value="1"/>
</dbReference>
<dbReference type="UniPathway" id="UPA00241">
    <property type="reaction ID" value="UER00356"/>
</dbReference>
<name>B0TES0_HELMI</name>
<sequence length="200" mass="21830">MKVIGLTGGIATGKTTVAACLRRFGAAVIDADVVARAVVEPGEPAWRDIQNAFGPAVFRPDGALDRAALGRIVFADPAARARLNRIVHPRVIERFQQELAQLARQGAKVAVLDVPLLFEAGMETMADEIWVVVVDEATQVRRVMERDNLDEAAARARMSAQMPLDQKIKRADRIIDAGQPLPDMLTQVEGLWKEAAREAD</sequence>
<evidence type="ECO:0000313" key="11">
    <source>
        <dbReference type="Proteomes" id="UP000008550"/>
    </source>
</evidence>
<organism evidence="10 11">
    <name type="scientific">Heliobacterium modesticaldum (strain ATCC 51547 / Ice1)</name>
    <dbReference type="NCBI Taxonomy" id="498761"/>
    <lineage>
        <taxon>Bacteria</taxon>
        <taxon>Bacillati</taxon>
        <taxon>Bacillota</taxon>
        <taxon>Clostridia</taxon>
        <taxon>Eubacteriales</taxon>
        <taxon>Heliobacteriaceae</taxon>
        <taxon>Heliomicrobium</taxon>
    </lineage>
</organism>